<accession>A0A177XXG9</accession>
<comment type="caution">
    <text evidence="2">The sequence shown here is derived from an EMBL/GenBank/DDBJ whole genome shotgun (WGS) entry which is preliminary data.</text>
</comment>
<dbReference type="InterPro" id="IPR016040">
    <property type="entry name" value="NAD(P)-bd_dom"/>
</dbReference>
<dbReference type="SUPFAM" id="SSF51735">
    <property type="entry name" value="NAD(P)-binding Rossmann-fold domains"/>
    <property type="match status" value="1"/>
</dbReference>
<dbReference type="EMBL" id="LLEI02000043">
    <property type="protein sequence ID" value="OAJ93288.1"/>
    <property type="molecule type" value="Genomic_DNA"/>
</dbReference>
<dbReference type="AlphaFoldDB" id="A0A177XXG9"/>
<dbReference type="Gene3D" id="3.40.50.720">
    <property type="entry name" value="NAD(P)-binding Rossmann-like Domain"/>
    <property type="match status" value="1"/>
</dbReference>
<gene>
    <name evidence="2" type="ORF">APB76_15105</name>
</gene>
<feature type="domain" description="NAD(P)-binding" evidence="1">
    <location>
        <begin position="7"/>
        <end position="216"/>
    </location>
</feature>
<reference evidence="2 3" key="1">
    <citation type="journal article" date="2016" name="Syst. Appl. Microbiol.">
        <title>Vibrio bivalvicida sp. nov., a novel larval pathogen for bivalve molluscs reared in a hatchery.</title>
        <authorList>
            <person name="Dubert J."/>
            <person name="Romalde J.L."/>
            <person name="Prado S."/>
            <person name="Barja J.L."/>
        </authorList>
    </citation>
    <scope>NUCLEOTIDE SEQUENCE [LARGE SCALE GENOMIC DNA]</scope>
    <source>
        <strain evidence="2 3">605</strain>
    </source>
</reference>
<dbReference type="InterPro" id="IPR036291">
    <property type="entry name" value="NAD(P)-bd_dom_sf"/>
</dbReference>
<evidence type="ECO:0000259" key="1">
    <source>
        <dbReference type="Pfam" id="PF13460"/>
    </source>
</evidence>
<dbReference type="PANTHER" id="PTHR15020">
    <property type="entry name" value="FLAVIN REDUCTASE-RELATED"/>
    <property type="match status" value="1"/>
</dbReference>
<dbReference type="Pfam" id="PF13460">
    <property type="entry name" value="NAD_binding_10"/>
    <property type="match status" value="1"/>
</dbReference>
<proteinExistence type="predicted"/>
<organism evidence="2 3">
    <name type="scientific">Vibrio bivalvicida</name>
    <dbReference type="NCBI Taxonomy" id="1276888"/>
    <lineage>
        <taxon>Bacteria</taxon>
        <taxon>Pseudomonadati</taxon>
        <taxon>Pseudomonadota</taxon>
        <taxon>Gammaproteobacteria</taxon>
        <taxon>Vibrionales</taxon>
        <taxon>Vibrionaceae</taxon>
        <taxon>Vibrio</taxon>
        <taxon>Vibrio oreintalis group</taxon>
    </lineage>
</organism>
<name>A0A177XXG9_9VIBR</name>
<dbReference type="RefSeq" id="WP_049843027.1">
    <property type="nucleotide sequence ID" value="NZ_LLEI02000043.1"/>
</dbReference>
<protein>
    <recommendedName>
        <fullName evidence="1">NAD(P)-binding domain-containing protein</fullName>
    </recommendedName>
</protein>
<evidence type="ECO:0000313" key="2">
    <source>
        <dbReference type="EMBL" id="OAJ93288.1"/>
    </source>
</evidence>
<dbReference type="Proteomes" id="UP000078406">
    <property type="component" value="Unassembled WGS sequence"/>
</dbReference>
<sequence>MKILVLGATGSTGKLVVNQLLEANHEVVALVRDCNVLPDHSNLTQHRTTVLAIEVDDLEMIVADCQACICCLGHNFTLQGVYGAPRLLVRDSILRIASVISPQRNEPLKLALMGSTGVSNHTINEQVSRQERLLCLLLRALLPPHRDNEKAAELLSRSRKLSTLLEWVILRPDTLIDRCDVSPYSWHNSPTRSALFNAGETSRINVANALTRLVTDSQLWLDWRGEMPVIYNVEAN</sequence>
<dbReference type="PANTHER" id="PTHR15020:SF11">
    <property type="entry name" value="OS06G0360300 PROTEIN"/>
    <property type="match status" value="1"/>
</dbReference>
<evidence type="ECO:0000313" key="3">
    <source>
        <dbReference type="Proteomes" id="UP000078406"/>
    </source>
</evidence>